<organism evidence="1 2">
    <name type="scientific">Columba livia</name>
    <name type="common">Rock dove</name>
    <dbReference type="NCBI Taxonomy" id="8932"/>
    <lineage>
        <taxon>Eukaryota</taxon>
        <taxon>Metazoa</taxon>
        <taxon>Chordata</taxon>
        <taxon>Craniata</taxon>
        <taxon>Vertebrata</taxon>
        <taxon>Euteleostomi</taxon>
        <taxon>Archelosauria</taxon>
        <taxon>Archosauria</taxon>
        <taxon>Dinosauria</taxon>
        <taxon>Saurischia</taxon>
        <taxon>Theropoda</taxon>
        <taxon>Coelurosauria</taxon>
        <taxon>Aves</taxon>
        <taxon>Neognathae</taxon>
        <taxon>Neoaves</taxon>
        <taxon>Columbimorphae</taxon>
        <taxon>Columbiformes</taxon>
        <taxon>Columbidae</taxon>
        <taxon>Columba</taxon>
    </lineage>
</organism>
<dbReference type="EMBL" id="AKCR02000199">
    <property type="protein sequence ID" value="PKK18523.1"/>
    <property type="molecule type" value="Genomic_DNA"/>
</dbReference>
<sequence>MSSACSRSTGRSSTLTWCGTRRPGSPKAFAFCAMRTRGAPFLLWTTSMGSRSREGQFAWTMWQTIGPPKIPMT</sequence>
<accession>A0A2I0LM67</accession>
<evidence type="ECO:0000313" key="2">
    <source>
        <dbReference type="Proteomes" id="UP000053872"/>
    </source>
</evidence>
<gene>
    <name evidence="1" type="primary">RBMX2</name>
    <name evidence="1" type="ORF">A306_00013752</name>
</gene>
<dbReference type="Proteomes" id="UP000053872">
    <property type="component" value="Unassembled WGS sequence"/>
</dbReference>
<proteinExistence type="predicted"/>
<keyword evidence="2" id="KW-1185">Reference proteome</keyword>
<reference evidence="1 2" key="1">
    <citation type="journal article" date="2013" name="Science">
        <title>Genomic diversity and evolution of the head crest in the rock pigeon.</title>
        <authorList>
            <person name="Shapiro M.D."/>
            <person name="Kronenberg Z."/>
            <person name="Li C."/>
            <person name="Domyan E.T."/>
            <person name="Pan H."/>
            <person name="Campbell M."/>
            <person name="Tan H."/>
            <person name="Huff C.D."/>
            <person name="Hu H."/>
            <person name="Vickrey A.I."/>
            <person name="Nielsen S.C."/>
            <person name="Stringham S.A."/>
            <person name="Hu H."/>
            <person name="Willerslev E."/>
            <person name="Gilbert M.T."/>
            <person name="Yandell M."/>
            <person name="Zhang G."/>
            <person name="Wang J."/>
        </authorList>
    </citation>
    <scope>NUCLEOTIDE SEQUENCE [LARGE SCALE GENOMIC DNA]</scope>
    <source>
        <tissue evidence="1">Blood</tissue>
    </source>
</reference>
<comment type="caution">
    <text evidence="1">The sequence shown here is derived from an EMBL/GenBank/DDBJ whole genome shotgun (WGS) entry which is preliminary data.</text>
</comment>
<name>A0A2I0LM67_COLLI</name>
<protein>
    <submittedName>
        <fullName evidence="1">RNA binding motif protein, X-linked 2</fullName>
    </submittedName>
</protein>
<evidence type="ECO:0000313" key="1">
    <source>
        <dbReference type="EMBL" id="PKK18523.1"/>
    </source>
</evidence>
<dbReference type="AlphaFoldDB" id="A0A2I0LM67"/>
<dbReference type="InParanoid" id="A0A2I0LM67"/>